<evidence type="ECO:0000313" key="2">
    <source>
        <dbReference type="EMBL" id="SDR01079.1"/>
    </source>
</evidence>
<sequence length="305" mass="34225">MSIEGVLPHGLPLASGEPVLRPTAPEPFPHSETWEEVRPARPDGVPRVPLLLRGTLSALHHRALQNLPVKRESLALPGVMSTDSQLARALEKDFGRLHPFLNEGRLTWTSLQRVAAERMGESEELDRTIQVVGEILKRPRLNDAILSRDGDVTRDSLRAAAHSLQGNSSPSVFSQDPFHAQGNAQVVQALQGQFEQLRDSAQDRTYLFEQYQYVEIATLKAVMQDPYAVDQRGAPVLDLSTGMHQPKYDERCVYIAKNILERPGLLPSLERANRTRLFGPPQKEGWLSNKSLDVWLEEDQVRKAR</sequence>
<reference evidence="2 3" key="1">
    <citation type="submission" date="2016-10" db="EMBL/GenBank/DDBJ databases">
        <authorList>
            <person name="Varghese N."/>
            <person name="Submissions S."/>
        </authorList>
    </citation>
    <scope>NUCLEOTIDE SEQUENCE [LARGE SCALE GENOMIC DNA]</scope>
    <source>
        <strain evidence="2 3">BS2976</strain>
    </source>
</reference>
<name>A0ABY0TLC0_9PSED</name>
<feature type="region of interest" description="Disordered" evidence="1">
    <location>
        <begin position="1"/>
        <end position="40"/>
    </location>
</feature>
<keyword evidence="3" id="KW-1185">Reference proteome</keyword>
<evidence type="ECO:0008006" key="4">
    <source>
        <dbReference type="Google" id="ProtNLM"/>
    </source>
</evidence>
<organism evidence="2 3">
    <name type="scientific">Pseudomonas grimontii</name>
    <dbReference type="NCBI Taxonomy" id="129847"/>
    <lineage>
        <taxon>Bacteria</taxon>
        <taxon>Pseudomonadati</taxon>
        <taxon>Pseudomonadota</taxon>
        <taxon>Gammaproteobacteria</taxon>
        <taxon>Pseudomonadales</taxon>
        <taxon>Pseudomonadaceae</taxon>
        <taxon>Pseudomonas</taxon>
    </lineage>
</organism>
<dbReference type="EMBL" id="FNKM01000002">
    <property type="protein sequence ID" value="SDR01079.1"/>
    <property type="molecule type" value="Genomic_DNA"/>
</dbReference>
<protein>
    <recommendedName>
        <fullName evidence="4">Type III secretion effector protein</fullName>
    </recommendedName>
</protein>
<gene>
    <name evidence="2" type="ORF">SAMN04490186_2892</name>
</gene>
<evidence type="ECO:0000256" key="1">
    <source>
        <dbReference type="SAM" id="MobiDB-lite"/>
    </source>
</evidence>
<proteinExistence type="predicted"/>
<dbReference type="Proteomes" id="UP000198740">
    <property type="component" value="Unassembled WGS sequence"/>
</dbReference>
<evidence type="ECO:0000313" key="3">
    <source>
        <dbReference type="Proteomes" id="UP000198740"/>
    </source>
</evidence>
<comment type="caution">
    <text evidence="2">The sequence shown here is derived from an EMBL/GenBank/DDBJ whole genome shotgun (WGS) entry which is preliminary data.</text>
</comment>
<accession>A0ABY0TLC0</accession>